<evidence type="ECO:0000256" key="1">
    <source>
        <dbReference type="SAM" id="MobiDB-lite"/>
    </source>
</evidence>
<accession>A0A931DDQ8</accession>
<dbReference type="Pfam" id="PF20060">
    <property type="entry name" value="DUF6459"/>
    <property type="match status" value="1"/>
</dbReference>
<dbReference type="InterPro" id="IPR045596">
    <property type="entry name" value="DUF6459"/>
</dbReference>
<gene>
    <name evidence="2" type="ORF">IW256_000841</name>
</gene>
<organism evidence="2 3">
    <name type="scientific">Actinomadura viridis</name>
    <dbReference type="NCBI Taxonomy" id="58110"/>
    <lineage>
        <taxon>Bacteria</taxon>
        <taxon>Bacillati</taxon>
        <taxon>Actinomycetota</taxon>
        <taxon>Actinomycetes</taxon>
        <taxon>Streptosporangiales</taxon>
        <taxon>Thermomonosporaceae</taxon>
        <taxon>Actinomadura</taxon>
    </lineage>
</organism>
<sequence>MPERPGAQPRRITARSDRTFRAEAARAADHPGPGAGRRAGHGHTVVRLVPDTGETGVNGSLALVPQPGPPRRRGTHLSVAGGPSPPREAAEATVRLVIEVLAGTRPPRHLAGRAVPGVWRGLAAHQPQLRDRLVAPPRILRTWSQSPAPGTVETGAVVVLNGRVHALALRLDLHRGRWRCTAVETTVPAARGRRTPA</sequence>
<dbReference type="EMBL" id="JADOUA010000001">
    <property type="protein sequence ID" value="MBG6086728.1"/>
    <property type="molecule type" value="Genomic_DNA"/>
</dbReference>
<dbReference type="RefSeq" id="WP_197009681.1">
    <property type="nucleotide sequence ID" value="NZ_BAABES010000007.1"/>
</dbReference>
<comment type="caution">
    <text evidence="2">The sequence shown here is derived from an EMBL/GenBank/DDBJ whole genome shotgun (WGS) entry which is preliminary data.</text>
</comment>
<proteinExistence type="predicted"/>
<evidence type="ECO:0000313" key="2">
    <source>
        <dbReference type="EMBL" id="MBG6086728.1"/>
    </source>
</evidence>
<dbReference type="Proteomes" id="UP000614047">
    <property type="component" value="Unassembled WGS sequence"/>
</dbReference>
<reference evidence="2" key="1">
    <citation type="submission" date="2020-11" db="EMBL/GenBank/DDBJ databases">
        <title>Sequencing the genomes of 1000 actinobacteria strains.</title>
        <authorList>
            <person name="Klenk H.-P."/>
        </authorList>
    </citation>
    <scope>NUCLEOTIDE SEQUENCE</scope>
    <source>
        <strain evidence="2">DSM 43175</strain>
    </source>
</reference>
<keyword evidence="3" id="KW-1185">Reference proteome</keyword>
<dbReference type="AlphaFoldDB" id="A0A931DDQ8"/>
<evidence type="ECO:0000313" key="3">
    <source>
        <dbReference type="Proteomes" id="UP000614047"/>
    </source>
</evidence>
<feature type="compositionally biased region" description="Basic and acidic residues" evidence="1">
    <location>
        <begin position="14"/>
        <end position="29"/>
    </location>
</feature>
<protein>
    <submittedName>
        <fullName evidence="2">Uncharacterized protein</fullName>
    </submittedName>
</protein>
<feature type="region of interest" description="Disordered" evidence="1">
    <location>
        <begin position="1"/>
        <end position="88"/>
    </location>
</feature>
<name>A0A931DDQ8_9ACTN</name>